<evidence type="ECO:0000259" key="2">
    <source>
        <dbReference type="SMART" id="SM00062"/>
    </source>
</evidence>
<organism evidence="3 4">
    <name type="scientific">Collimonas arenae</name>
    <dbReference type="NCBI Taxonomy" id="279058"/>
    <lineage>
        <taxon>Bacteria</taxon>
        <taxon>Pseudomonadati</taxon>
        <taxon>Pseudomonadota</taxon>
        <taxon>Betaproteobacteria</taxon>
        <taxon>Burkholderiales</taxon>
        <taxon>Oxalobacteraceae</taxon>
        <taxon>Collimonas</taxon>
    </lineage>
</organism>
<accession>A0A0A1FFE5</accession>
<proteinExistence type="predicted"/>
<gene>
    <name evidence="3" type="ORF">LT85_4310</name>
</gene>
<dbReference type="InterPro" id="IPR001638">
    <property type="entry name" value="Solute-binding_3/MltF_N"/>
</dbReference>
<evidence type="ECO:0000313" key="4">
    <source>
        <dbReference type="Proteomes" id="UP000030302"/>
    </source>
</evidence>
<feature type="domain" description="Solute-binding protein family 3/N-terminal" evidence="2">
    <location>
        <begin position="41"/>
        <end position="260"/>
    </location>
</feature>
<dbReference type="STRING" id="279058.LT85_4310"/>
<evidence type="ECO:0000313" key="3">
    <source>
        <dbReference type="EMBL" id="AIY43468.1"/>
    </source>
</evidence>
<evidence type="ECO:0000256" key="1">
    <source>
        <dbReference type="ARBA" id="ARBA00022729"/>
    </source>
</evidence>
<protein>
    <submittedName>
        <fullName evidence="3">ABC-type amino acid transport/signal transduction systems</fullName>
    </submittedName>
</protein>
<dbReference type="RefSeq" id="WP_052135384.1">
    <property type="nucleotide sequence ID" value="NZ_CP009962.1"/>
</dbReference>
<reference evidence="4" key="1">
    <citation type="journal article" date="2014" name="Soil Biol. Biochem.">
        <title>Structure and function of bacterial communities in ageing soils: Insights from the Mendocino ecological staircase.</title>
        <authorList>
            <person name="Uroz S."/>
            <person name="Tech J.J."/>
            <person name="Sawaya N.A."/>
            <person name="Frey-Klett P."/>
            <person name="Leveau J.H.J."/>
        </authorList>
    </citation>
    <scope>NUCLEOTIDE SEQUENCE [LARGE SCALE GENOMIC DNA]</scope>
    <source>
        <strain evidence="4">Cal35</strain>
    </source>
</reference>
<keyword evidence="4" id="KW-1185">Reference proteome</keyword>
<dbReference type="Pfam" id="PF00497">
    <property type="entry name" value="SBP_bac_3"/>
    <property type="match status" value="1"/>
</dbReference>
<dbReference type="SUPFAM" id="SSF53850">
    <property type="entry name" value="Periplasmic binding protein-like II"/>
    <property type="match status" value="1"/>
</dbReference>
<dbReference type="EMBL" id="CP009962">
    <property type="protein sequence ID" value="AIY43468.1"/>
    <property type="molecule type" value="Genomic_DNA"/>
</dbReference>
<keyword evidence="1" id="KW-0732">Signal</keyword>
<dbReference type="Gene3D" id="3.40.190.10">
    <property type="entry name" value="Periplasmic binding protein-like II"/>
    <property type="match status" value="2"/>
</dbReference>
<dbReference type="Proteomes" id="UP000030302">
    <property type="component" value="Chromosome"/>
</dbReference>
<dbReference type="SMART" id="SM00062">
    <property type="entry name" value="PBPb"/>
    <property type="match status" value="1"/>
</dbReference>
<sequence length="271" mass="29499">MKRHAGIFACFFIYFIAIAGSLLPAVESRADAMDDIQSRRAIRIAVPKDTPPFGAENPYKSLEGFDISIAKMISLELGVKLDMVPLASADRIPSLLNHHVDLVISSLGKNPERLKQIDFSQAYAPFYLGVFGAPNLDVKNAAGLTGKSIAVLKDSIEDVELSKIAPPSTIIKRFGTSKEAEQSYLQGESKLLAAGNVLISAFTKEQAENTQLKIVLKDSPCFIGVNKNETALLNKINTMLTSIKKNGMLNVNAQRWFKAPLPDSVLHSGIE</sequence>
<dbReference type="KEGG" id="care:LT85_4310"/>
<dbReference type="HOGENOM" id="CLU_019602_18_4_4"/>
<dbReference type="PANTHER" id="PTHR35936">
    <property type="entry name" value="MEMBRANE-BOUND LYTIC MUREIN TRANSGLYCOSYLASE F"/>
    <property type="match status" value="1"/>
</dbReference>
<dbReference type="OrthoDB" id="5363083at2"/>
<dbReference type="AlphaFoldDB" id="A0A0A1FFE5"/>
<name>A0A0A1FFE5_9BURK</name>
<dbReference type="PANTHER" id="PTHR35936:SF37">
    <property type="entry name" value="AMINO ACID ABC TRANSPORTER SUBSTRATE-BINDING PROTEIN"/>
    <property type="match status" value="1"/>
</dbReference>